<gene>
    <name evidence="4" type="ORF">CV021_00895</name>
</gene>
<dbReference type="InterPro" id="IPR050151">
    <property type="entry name" value="Class-I_Pyr_Nuc-Dis_Oxidored"/>
</dbReference>
<dbReference type="GO" id="GO:0006103">
    <property type="term" value="P:2-oxoglutarate metabolic process"/>
    <property type="evidence" value="ECO:0007669"/>
    <property type="project" value="TreeGrafter"/>
</dbReference>
<evidence type="ECO:0000256" key="1">
    <source>
        <dbReference type="ARBA" id="ARBA00007532"/>
    </source>
</evidence>
<dbReference type="SUPFAM" id="SSF51905">
    <property type="entry name" value="FAD/NAD(P)-binding domain"/>
    <property type="match status" value="1"/>
</dbReference>
<dbReference type="AlphaFoldDB" id="A0A7Z1SFQ7"/>
<dbReference type="Pfam" id="PF07992">
    <property type="entry name" value="Pyr_redox_2"/>
    <property type="match status" value="1"/>
</dbReference>
<evidence type="ECO:0000313" key="5">
    <source>
        <dbReference type="Proteomes" id="UP000238775"/>
    </source>
</evidence>
<dbReference type="PANTHER" id="PTHR22912:SF217">
    <property type="entry name" value="DIHYDROLIPOYL DEHYDROGENASE"/>
    <property type="match status" value="1"/>
</dbReference>
<proteinExistence type="inferred from homology"/>
<dbReference type="PRINTS" id="PR00411">
    <property type="entry name" value="PNDRDTASEI"/>
</dbReference>
<dbReference type="Gene3D" id="3.50.50.60">
    <property type="entry name" value="FAD/NAD(P)-binding domain"/>
    <property type="match status" value="2"/>
</dbReference>
<name>A0A7Z1SFQ7_STAAU</name>
<feature type="domain" description="FAD/NAD(P)-binding" evidence="3">
    <location>
        <begin position="6"/>
        <end position="139"/>
    </location>
</feature>
<dbReference type="InterPro" id="IPR036188">
    <property type="entry name" value="FAD/NAD-bd_sf"/>
</dbReference>
<keyword evidence="2" id="KW-0520">NAD</keyword>
<comment type="similarity">
    <text evidence="1">Belongs to the class-I pyridine nucleotide-disulfide oxidoreductase family.</text>
</comment>
<dbReference type="PRINTS" id="PR00368">
    <property type="entry name" value="FADPNR"/>
</dbReference>
<comment type="caution">
    <text evidence="4">The sequence shown here is derived from an EMBL/GenBank/DDBJ whole genome shotgun (WGS) entry which is preliminary data.</text>
</comment>
<evidence type="ECO:0000259" key="3">
    <source>
        <dbReference type="Pfam" id="PF07992"/>
    </source>
</evidence>
<feature type="non-terminal residue" evidence="4">
    <location>
        <position position="161"/>
    </location>
</feature>
<dbReference type="PANTHER" id="PTHR22912">
    <property type="entry name" value="DISULFIDE OXIDOREDUCTASE"/>
    <property type="match status" value="1"/>
</dbReference>
<protein>
    <submittedName>
        <fullName evidence="4">Dihydrolipoyl dehydrogenase</fullName>
        <ecNumber evidence="4">1.8.1.4</ecNumber>
    </submittedName>
</protein>
<dbReference type="RefSeq" id="WP_197314845.1">
    <property type="nucleotide sequence ID" value="NZ_PGWZ01000165.1"/>
</dbReference>
<reference evidence="4 5" key="1">
    <citation type="submission" date="2017-11" db="EMBL/GenBank/DDBJ databases">
        <authorList>
            <person name="Founou R.C."/>
            <person name="Founou L."/>
            <person name="Allam M."/>
            <person name="Ismail A."/>
            <person name="Essack S.Y."/>
        </authorList>
    </citation>
    <scope>NUCLEOTIDE SEQUENCE [LARGE SCALE GENOMIC DNA]</scope>
    <source>
        <strain evidence="4 5">G703N2B1</strain>
    </source>
</reference>
<dbReference type="InterPro" id="IPR023753">
    <property type="entry name" value="FAD/NAD-binding_dom"/>
</dbReference>
<dbReference type="GO" id="GO:0004148">
    <property type="term" value="F:dihydrolipoyl dehydrogenase (NADH) activity"/>
    <property type="evidence" value="ECO:0007669"/>
    <property type="project" value="UniProtKB-EC"/>
</dbReference>
<organism evidence="4 5">
    <name type="scientific">Staphylococcus aureus</name>
    <dbReference type="NCBI Taxonomy" id="1280"/>
    <lineage>
        <taxon>Bacteria</taxon>
        <taxon>Bacillati</taxon>
        <taxon>Bacillota</taxon>
        <taxon>Bacilli</taxon>
        <taxon>Bacillales</taxon>
        <taxon>Staphylococcaceae</taxon>
        <taxon>Staphylococcus</taxon>
    </lineage>
</organism>
<dbReference type="GO" id="GO:0050660">
    <property type="term" value="F:flavin adenine dinucleotide binding"/>
    <property type="evidence" value="ECO:0007669"/>
    <property type="project" value="TreeGrafter"/>
</dbReference>
<evidence type="ECO:0000256" key="2">
    <source>
        <dbReference type="ARBA" id="ARBA00023027"/>
    </source>
</evidence>
<accession>A0A7Z1SFQ7</accession>
<dbReference type="Proteomes" id="UP000238775">
    <property type="component" value="Unassembled WGS sequence"/>
</dbReference>
<feature type="non-terminal residue" evidence="4">
    <location>
        <position position="1"/>
    </location>
</feature>
<sequence>DIYNGIGRIMGTSIFSPQSGTISVEYEDGESDILPNKNVLIATGSSPQSLPFIKFDHKQILSSDDILRLNTLPQRLAIIGGGVIGLEFASLMNDLGADVVVIEANDRVLPTESTQVASLLKEELTNRGVTFYENIQLTKDHFNQTDKGGTINISDEPVQFD</sequence>
<evidence type="ECO:0000313" key="4">
    <source>
        <dbReference type="EMBL" id="PPJ77996.1"/>
    </source>
</evidence>
<dbReference type="EC" id="1.8.1.4" evidence="4"/>
<keyword evidence="4" id="KW-0560">Oxidoreductase</keyword>
<dbReference type="EMBL" id="PGWZ01000165">
    <property type="protein sequence ID" value="PPJ77996.1"/>
    <property type="molecule type" value="Genomic_DNA"/>
</dbReference>